<accession>A0A0T5NV86</accession>
<evidence type="ECO:0008006" key="3">
    <source>
        <dbReference type="Google" id="ProtNLM"/>
    </source>
</evidence>
<name>A0A0T5NV86_9RHOB</name>
<sequence>MLVQLFFPCHVGSVMKRVSTHPMPRLAVLALCAAGLRPDAANATDWLHFSGDISVGANSIQDNAFMSRIDAMLTFTLFDIADSPVAFEFGTFGYYYKGDRPHETYAAFVYDDRFRLGVVKPAYDQVLISPFDFTAASIAETRAEYTRARATTEALRFNSVPVGVSYGETTGDMRWAVSLLDASDGNFRSASAAAEWQAQAVTLAAAIEGVWDPKDDFDGINAKIGARWQEGRLDIGAAFLHPDANQRPDAVAFDVNYNAWRALTLSGFGEVTRGSTTSAYGLAARYDFQDRSDVTFAVTDTKTDEEVHFTYTRRY</sequence>
<gene>
    <name evidence="1" type="ORF">XM53_11195</name>
</gene>
<dbReference type="InterPro" id="IPR023614">
    <property type="entry name" value="Porin_dom_sf"/>
</dbReference>
<dbReference type="Gene3D" id="2.40.160.10">
    <property type="entry name" value="Porin"/>
    <property type="match status" value="1"/>
</dbReference>
<comment type="caution">
    <text evidence="1">The sequence shown here is derived from an EMBL/GenBank/DDBJ whole genome shotgun (WGS) entry which is preliminary data.</text>
</comment>
<dbReference type="EMBL" id="LAXJ01000009">
    <property type="protein sequence ID" value="KRS12630.1"/>
    <property type="molecule type" value="Genomic_DNA"/>
</dbReference>
<reference evidence="1 2" key="1">
    <citation type="submission" date="2015-04" db="EMBL/GenBank/DDBJ databases">
        <title>The draft genome sequence of Roseovarius sp.R12b.</title>
        <authorList>
            <person name="Li G."/>
            <person name="Lai Q."/>
            <person name="Shao Z."/>
            <person name="Yan P."/>
        </authorList>
    </citation>
    <scope>NUCLEOTIDE SEQUENCE [LARGE SCALE GENOMIC DNA]</scope>
    <source>
        <strain evidence="1 2">R12B</strain>
    </source>
</reference>
<organism evidence="1 2">
    <name type="scientific">Roseovarius atlanticus</name>
    <dbReference type="NCBI Taxonomy" id="1641875"/>
    <lineage>
        <taxon>Bacteria</taxon>
        <taxon>Pseudomonadati</taxon>
        <taxon>Pseudomonadota</taxon>
        <taxon>Alphaproteobacteria</taxon>
        <taxon>Rhodobacterales</taxon>
        <taxon>Roseobacteraceae</taxon>
        <taxon>Roseovarius</taxon>
    </lineage>
</organism>
<dbReference type="AlphaFoldDB" id="A0A0T5NV86"/>
<evidence type="ECO:0000313" key="2">
    <source>
        <dbReference type="Proteomes" id="UP000051295"/>
    </source>
</evidence>
<evidence type="ECO:0000313" key="1">
    <source>
        <dbReference type="EMBL" id="KRS12630.1"/>
    </source>
</evidence>
<dbReference type="PATRIC" id="fig|1641875.4.peg.4658"/>
<proteinExistence type="predicted"/>
<keyword evidence="2" id="KW-1185">Reference proteome</keyword>
<protein>
    <recommendedName>
        <fullName evidence="3">Porin domain-containing protein</fullName>
    </recommendedName>
</protein>
<dbReference type="Proteomes" id="UP000051295">
    <property type="component" value="Unassembled WGS sequence"/>
</dbReference>